<gene>
    <name evidence="1" type="ORF">PXEA_LOCUS3060</name>
</gene>
<sequence length="101" mass="10792">MSTASLIFRFPVLSPFEASLSVAFSVDCVAGKGDVSDLSVSIFLQSRSSSCIIELIVISVASRYFSSHSGALHFVAFFMLCGQAGEEGCPVLQDCTNCPWD</sequence>
<protein>
    <submittedName>
        <fullName evidence="1">Uncharacterized protein</fullName>
    </submittedName>
</protein>
<dbReference type="Proteomes" id="UP000784294">
    <property type="component" value="Unassembled WGS sequence"/>
</dbReference>
<organism evidence="1 2">
    <name type="scientific">Protopolystoma xenopodis</name>
    <dbReference type="NCBI Taxonomy" id="117903"/>
    <lineage>
        <taxon>Eukaryota</taxon>
        <taxon>Metazoa</taxon>
        <taxon>Spiralia</taxon>
        <taxon>Lophotrochozoa</taxon>
        <taxon>Platyhelminthes</taxon>
        <taxon>Monogenea</taxon>
        <taxon>Polyopisthocotylea</taxon>
        <taxon>Polystomatidea</taxon>
        <taxon>Polystomatidae</taxon>
        <taxon>Protopolystoma</taxon>
    </lineage>
</organism>
<dbReference type="AlphaFoldDB" id="A0A3S5CHW0"/>
<keyword evidence="2" id="KW-1185">Reference proteome</keyword>
<dbReference type="EMBL" id="CAAALY010006794">
    <property type="protein sequence ID" value="VEL09620.1"/>
    <property type="molecule type" value="Genomic_DNA"/>
</dbReference>
<name>A0A3S5CHW0_9PLAT</name>
<proteinExistence type="predicted"/>
<evidence type="ECO:0000313" key="2">
    <source>
        <dbReference type="Proteomes" id="UP000784294"/>
    </source>
</evidence>
<accession>A0A3S5CHW0</accession>
<evidence type="ECO:0000313" key="1">
    <source>
        <dbReference type="EMBL" id="VEL09620.1"/>
    </source>
</evidence>
<reference evidence="1" key="1">
    <citation type="submission" date="2018-11" db="EMBL/GenBank/DDBJ databases">
        <authorList>
            <consortium name="Pathogen Informatics"/>
        </authorList>
    </citation>
    <scope>NUCLEOTIDE SEQUENCE</scope>
</reference>
<comment type="caution">
    <text evidence="1">The sequence shown here is derived from an EMBL/GenBank/DDBJ whole genome shotgun (WGS) entry which is preliminary data.</text>
</comment>